<comment type="caution">
    <text evidence="1">The sequence shown here is derived from an EMBL/GenBank/DDBJ whole genome shotgun (WGS) entry which is preliminary data.</text>
</comment>
<reference evidence="1" key="1">
    <citation type="submission" date="2020-10" db="EMBL/GenBank/DDBJ databases">
        <title>Taxonomic study of unclassified bacteria belonging to the class Ktedonobacteria.</title>
        <authorList>
            <person name="Yabe S."/>
            <person name="Wang C.M."/>
            <person name="Zheng Y."/>
            <person name="Sakai Y."/>
            <person name="Cavaletti L."/>
            <person name="Monciardini P."/>
            <person name="Donadio S."/>
        </authorList>
    </citation>
    <scope>NUCLEOTIDE SEQUENCE</scope>
    <source>
        <strain evidence="1">SOSP1-1</strain>
    </source>
</reference>
<keyword evidence="2" id="KW-1185">Reference proteome</keyword>
<proteinExistence type="predicted"/>
<dbReference type="EMBL" id="BNJF01000001">
    <property type="protein sequence ID" value="GHO43946.1"/>
    <property type="molecule type" value="Genomic_DNA"/>
</dbReference>
<accession>A0A8J3MRM7</accession>
<dbReference type="AlphaFoldDB" id="A0A8J3MRM7"/>
<dbReference type="Proteomes" id="UP000612362">
    <property type="component" value="Unassembled WGS sequence"/>
</dbReference>
<protein>
    <submittedName>
        <fullName evidence="1">Uncharacterized protein</fullName>
    </submittedName>
</protein>
<evidence type="ECO:0000313" key="1">
    <source>
        <dbReference type="EMBL" id="GHO43946.1"/>
    </source>
</evidence>
<name>A0A8J3MRM7_9CHLR</name>
<evidence type="ECO:0000313" key="2">
    <source>
        <dbReference type="Proteomes" id="UP000612362"/>
    </source>
</evidence>
<gene>
    <name evidence="1" type="ORF">KSX_21090</name>
</gene>
<sequence>MRIEVITATSIIALTCLIQALCDMLIIWCACECAVFYEKGGHKDGKVYTTYGYVRWNQAVCLLL</sequence>
<organism evidence="1 2">
    <name type="scientific">Ktedonospora formicarum</name>
    <dbReference type="NCBI Taxonomy" id="2778364"/>
    <lineage>
        <taxon>Bacteria</taxon>
        <taxon>Bacillati</taxon>
        <taxon>Chloroflexota</taxon>
        <taxon>Ktedonobacteria</taxon>
        <taxon>Ktedonobacterales</taxon>
        <taxon>Ktedonobacteraceae</taxon>
        <taxon>Ktedonospora</taxon>
    </lineage>
</organism>